<accession>A0A6M3JM38</accession>
<dbReference type="EMBL" id="MT141770">
    <property type="protein sequence ID" value="QJA70175.1"/>
    <property type="molecule type" value="Genomic_DNA"/>
</dbReference>
<feature type="region of interest" description="Disordered" evidence="1">
    <location>
        <begin position="55"/>
        <end position="76"/>
    </location>
</feature>
<proteinExistence type="predicted"/>
<sequence length="76" mass="9058">MKVKNNPNPLFWRLSPADRAKLMMYQWNEYGYNLEIPAELPAQLVPNSVLLQETPEEYVREMRQPPHSPHKPRRSE</sequence>
<name>A0A6M3JM38_9ZZZZ</name>
<gene>
    <name evidence="2" type="ORF">MM415A03908_0002</name>
</gene>
<evidence type="ECO:0000256" key="1">
    <source>
        <dbReference type="SAM" id="MobiDB-lite"/>
    </source>
</evidence>
<reference evidence="2" key="1">
    <citation type="submission" date="2020-03" db="EMBL/GenBank/DDBJ databases">
        <title>The deep terrestrial virosphere.</title>
        <authorList>
            <person name="Holmfeldt K."/>
            <person name="Nilsson E."/>
            <person name="Simone D."/>
            <person name="Lopez-Fernandez M."/>
            <person name="Wu X."/>
            <person name="de Brujin I."/>
            <person name="Lundin D."/>
            <person name="Andersson A."/>
            <person name="Bertilsson S."/>
            <person name="Dopson M."/>
        </authorList>
    </citation>
    <scope>NUCLEOTIDE SEQUENCE</scope>
    <source>
        <strain evidence="2">MM415A03908</strain>
    </source>
</reference>
<organism evidence="2">
    <name type="scientific">viral metagenome</name>
    <dbReference type="NCBI Taxonomy" id="1070528"/>
    <lineage>
        <taxon>unclassified sequences</taxon>
        <taxon>metagenomes</taxon>
        <taxon>organismal metagenomes</taxon>
    </lineage>
</organism>
<evidence type="ECO:0000313" key="2">
    <source>
        <dbReference type="EMBL" id="QJA70175.1"/>
    </source>
</evidence>
<dbReference type="AlphaFoldDB" id="A0A6M3JM38"/>
<protein>
    <submittedName>
        <fullName evidence="2">Uncharacterized protein</fullName>
    </submittedName>
</protein>